<evidence type="ECO:0000256" key="1">
    <source>
        <dbReference type="SAM" id="MobiDB-lite"/>
    </source>
</evidence>
<dbReference type="Proteomes" id="UP000028411">
    <property type="component" value="Unassembled WGS sequence"/>
</dbReference>
<sequence length="107" mass="12060">MNEEHSLPRWQDNIRTAGQISTVQPETQPPRMEAAADYHLGFCIPTSHTAHVQPAEFRSEDVSHIQPDTIWRETSLGLRFLPSAPPRPVRTEKAPLVLQTLASVPDR</sequence>
<feature type="compositionally biased region" description="Polar residues" evidence="1">
    <location>
        <begin position="13"/>
        <end position="26"/>
    </location>
</feature>
<dbReference type="AlphaFoldDB" id="A0A081RDJ7"/>
<feature type="region of interest" description="Disordered" evidence="1">
    <location>
        <begin position="1"/>
        <end position="31"/>
    </location>
</feature>
<protein>
    <submittedName>
        <fullName evidence="2">Uncharacterized protein</fullName>
    </submittedName>
</protein>
<organism evidence="2 3">
    <name type="scientific">Sphingobium chlorophenolicum</name>
    <dbReference type="NCBI Taxonomy" id="46429"/>
    <lineage>
        <taxon>Bacteria</taxon>
        <taxon>Pseudomonadati</taxon>
        <taxon>Pseudomonadota</taxon>
        <taxon>Alphaproteobacteria</taxon>
        <taxon>Sphingomonadales</taxon>
        <taxon>Sphingomonadaceae</taxon>
        <taxon>Sphingobium</taxon>
    </lineage>
</organism>
<name>A0A081RDJ7_SPHCR</name>
<reference evidence="2 3" key="1">
    <citation type="submission" date="2014-02" db="EMBL/GenBank/DDBJ databases">
        <title>Whole genome sequence of Sphingobium chlorophenolicum NBRC 16172.</title>
        <authorList>
            <person name="Gan H.M."/>
            <person name="Gan H.Y."/>
            <person name="Chew T.H."/>
            <person name="Savka M.A."/>
        </authorList>
    </citation>
    <scope>NUCLEOTIDE SEQUENCE [LARGE SCALE GENOMIC DNA]</scope>
    <source>
        <strain evidence="2 3">NBRC 16172</strain>
    </source>
</reference>
<proteinExistence type="predicted"/>
<comment type="caution">
    <text evidence="2">The sequence shown here is derived from an EMBL/GenBank/DDBJ whole genome shotgun (WGS) entry which is preliminary data.</text>
</comment>
<evidence type="ECO:0000313" key="2">
    <source>
        <dbReference type="EMBL" id="KEQ53270.1"/>
    </source>
</evidence>
<evidence type="ECO:0000313" key="3">
    <source>
        <dbReference type="Proteomes" id="UP000028411"/>
    </source>
</evidence>
<gene>
    <name evidence="2" type="ORF">BV95_02422</name>
</gene>
<dbReference type="EMBL" id="JFHR01000025">
    <property type="protein sequence ID" value="KEQ53270.1"/>
    <property type="molecule type" value="Genomic_DNA"/>
</dbReference>
<accession>A0A081RDJ7</accession>